<evidence type="ECO:0000313" key="10">
    <source>
        <dbReference type="EMBL" id="OGC46469.1"/>
    </source>
</evidence>
<keyword evidence="5 8" id="KW-0812">Transmembrane</keyword>
<evidence type="ECO:0000259" key="9">
    <source>
        <dbReference type="Pfam" id="PF00482"/>
    </source>
</evidence>
<reference evidence="10 11" key="1">
    <citation type="journal article" date="2016" name="Nat. Commun.">
        <title>Thousands of microbial genomes shed light on interconnected biogeochemical processes in an aquifer system.</title>
        <authorList>
            <person name="Anantharaman K."/>
            <person name="Brown C.T."/>
            <person name="Hug L.A."/>
            <person name="Sharon I."/>
            <person name="Castelle C.J."/>
            <person name="Probst A.J."/>
            <person name="Thomas B.C."/>
            <person name="Singh A."/>
            <person name="Wilkins M.J."/>
            <person name="Karaoz U."/>
            <person name="Brodie E.L."/>
            <person name="Williams K.H."/>
            <person name="Hubbard S.S."/>
            <person name="Banfield J.F."/>
        </authorList>
    </citation>
    <scope>NUCLEOTIDE SEQUENCE [LARGE SCALE GENOMIC DNA]</scope>
</reference>
<feature type="transmembrane region" description="Helical" evidence="8">
    <location>
        <begin position="113"/>
        <end position="138"/>
    </location>
</feature>
<dbReference type="InterPro" id="IPR042094">
    <property type="entry name" value="T2SS_GspF_sf"/>
</dbReference>
<keyword evidence="7 8" id="KW-0472">Membrane</keyword>
<keyword evidence="3" id="KW-1003">Cell membrane</keyword>
<dbReference type="Proteomes" id="UP000178615">
    <property type="component" value="Unassembled WGS sequence"/>
</dbReference>
<keyword evidence="6 8" id="KW-1133">Transmembrane helix</keyword>
<evidence type="ECO:0000256" key="2">
    <source>
        <dbReference type="ARBA" id="ARBA00005745"/>
    </source>
</evidence>
<dbReference type="PANTHER" id="PTHR30012:SF0">
    <property type="entry name" value="TYPE II SECRETION SYSTEM PROTEIN F-RELATED"/>
    <property type="match status" value="1"/>
</dbReference>
<feature type="non-terminal residue" evidence="10">
    <location>
        <position position="1"/>
    </location>
</feature>
<dbReference type="FunFam" id="1.20.81.30:FF:000001">
    <property type="entry name" value="Type II secretion system protein F"/>
    <property type="match status" value="1"/>
</dbReference>
<feature type="transmembrane region" description="Helical" evidence="8">
    <location>
        <begin position="178"/>
        <end position="195"/>
    </location>
</feature>
<feature type="transmembrane region" description="Helical" evidence="8">
    <location>
        <begin position="70"/>
        <end position="93"/>
    </location>
</feature>
<evidence type="ECO:0000256" key="4">
    <source>
        <dbReference type="ARBA" id="ARBA00022519"/>
    </source>
</evidence>
<organism evidence="10 11">
    <name type="scientific">candidate division WWE3 bacterium RBG_19FT_COMBO_34_6</name>
    <dbReference type="NCBI Taxonomy" id="1802612"/>
    <lineage>
        <taxon>Bacteria</taxon>
        <taxon>Katanobacteria</taxon>
    </lineage>
</organism>
<dbReference type="InterPro" id="IPR018076">
    <property type="entry name" value="T2SS_GspF_dom"/>
</dbReference>
<evidence type="ECO:0000256" key="7">
    <source>
        <dbReference type="ARBA" id="ARBA00023136"/>
    </source>
</evidence>
<sequence length="304" mass="33275">FKRILIEVLRDIEGGSSLSLALGRHPTIFTPTYQALVRAGEASGQLDVILKRLASTMENQRELNSKFKSAMIYPTIVFLAMIGVFVLMMIMVIPKLADMYESLNVELPMMTQMMIALSDFFVNNIVAMIVGAIAFVLGTRYFLRTPAGKDLVSNIIFMLPVFGKINKQKEVTDFTRTLGLLVASAIPIVEALNIVSGVMSNRRYKDAALAAAVYVEKGNSLSEYIKSNIVFPTLLGQMVSVGEETGQLDEVLDRVANYLEGEVDHAVKGLSAALEPIILLMLGGMVGFLIISIITPIYKITSAL</sequence>
<evidence type="ECO:0000313" key="11">
    <source>
        <dbReference type="Proteomes" id="UP000178615"/>
    </source>
</evidence>
<feature type="domain" description="Type II secretion system protein GspF" evidence="9">
    <location>
        <begin position="2"/>
        <end position="94"/>
    </location>
</feature>
<dbReference type="GO" id="GO:0015628">
    <property type="term" value="P:protein secretion by the type II secretion system"/>
    <property type="evidence" value="ECO:0007669"/>
    <property type="project" value="TreeGrafter"/>
</dbReference>
<comment type="subcellular location">
    <subcellularLocation>
        <location evidence="1">Cell inner membrane</location>
        <topology evidence="1">Multi-pass membrane protein</topology>
    </subcellularLocation>
</comment>
<dbReference type="AlphaFoldDB" id="A0A1F4UNG2"/>
<evidence type="ECO:0000256" key="5">
    <source>
        <dbReference type="ARBA" id="ARBA00022692"/>
    </source>
</evidence>
<proteinExistence type="inferred from homology"/>
<dbReference type="EMBL" id="MEUV01000003">
    <property type="protein sequence ID" value="OGC46469.1"/>
    <property type="molecule type" value="Genomic_DNA"/>
</dbReference>
<keyword evidence="4" id="KW-0997">Cell inner membrane</keyword>
<name>A0A1F4UNG2_UNCKA</name>
<dbReference type="Pfam" id="PF00482">
    <property type="entry name" value="T2SSF"/>
    <property type="match status" value="2"/>
</dbReference>
<dbReference type="InterPro" id="IPR003004">
    <property type="entry name" value="GspF/PilC"/>
</dbReference>
<dbReference type="Gene3D" id="1.20.81.30">
    <property type="entry name" value="Type II secretion system (T2SS), domain F"/>
    <property type="match status" value="2"/>
</dbReference>
<feature type="transmembrane region" description="Helical" evidence="8">
    <location>
        <begin position="277"/>
        <end position="298"/>
    </location>
</feature>
<dbReference type="PANTHER" id="PTHR30012">
    <property type="entry name" value="GENERAL SECRETION PATHWAY PROTEIN"/>
    <property type="match status" value="1"/>
</dbReference>
<gene>
    <name evidence="10" type="ORF">A2V49_04280</name>
</gene>
<comment type="caution">
    <text evidence="10">The sequence shown here is derived from an EMBL/GenBank/DDBJ whole genome shotgun (WGS) entry which is preliminary data.</text>
</comment>
<dbReference type="GO" id="GO:0005886">
    <property type="term" value="C:plasma membrane"/>
    <property type="evidence" value="ECO:0007669"/>
    <property type="project" value="UniProtKB-SubCell"/>
</dbReference>
<protein>
    <recommendedName>
        <fullName evidence="9">Type II secretion system protein GspF domain-containing protein</fullName>
    </recommendedName>
</protein>
<evidence type="ECO:0000256" key="3">
    <source>
        <dbReference type="ARBA" id="ARBA00022475"/>
    </source>
</evidence>
<evidence type="ECO:0000256" key="6">
    <source>
        <dbReference type="ARBA" id="ARBA00022989"/>
    </source>
</evidence>
<feature type="domain" description="Type II secretion system protein GspF" evidence="9">
    <location>
        <begin position="174"/>
        <end position="296"/>
    </location>
</feature>
<accession>A0A1F4UNG2</accession>
<comment type="similarity">
    <text evidence="2">Belongs to the GSP F family.</text>
</comment>
<evidence type="ECO:0000256" key="8">
    <source>
        <dbReference type="SAM" id="Phobius"/>
    </source>
</evidence>
<evidence type="ECO:0000256" key="1">
    <source>
        <dbReference type="ARBA" id="ARBA00004429"/>
    </source>
</evidence>